<dbReference type="InterPro" id="IPR011530">
    <property type="entry name" value="rRNA_adenine_dimethylase"/>
</dbReference>
<feature type="binding site" evidence="7 8">
    <location>
        <position position="68"/>
    </location>
    <ligand>
        <name>S-adenosyl-L-methionine</name>
        <dbReference type="ChEBI" id="CHEBI:59789"/>
    </ligand>
</feature>
<dbReference type="Gene3D" id="1.10.8.100">
    <property type="entry name" value="Ribosomal RNA adenine dimethylase-like, domain 2"/>
    <property type="match status" value="1"/>
</dbReference>
<dbReference type="GO" id="GO:0003723">
    <property type="term" value="F:RNA binding"/>
    <property type="evidence" value="ECO:0007669"/>
    <property type="project" value="UniProtKB-UniRule"/>
</dbReference>
<comment type="subcellular location">
    <subcellularLocation>
        <location evidence="7">Cytoplasm</location>
    </subcellularLocation>
</comment>
<keyword evidence="4 7" id="KW-0808">Transferase</keyword>
<dbReference type="PANTHER" id="PTHR11727:SF7">
    <property type="entry name" value="DIMETHYLADENOSINE TRANSFERASE-RELATED"/>
    <property type="match status" value="1"/>
</dbReference>
<dbReference type="SMART" id="SM00650">
    <property type="entry name" value="rADc"/>
    <property type="match status" value="1"/>
</dbReference>
<evidence type="ECO:0000256" key="3">
    <source>
        <dbReference type="ARBA" id="ARBA00022603"/>
    </source>
</evidence>
<name>A0A8J2Z9M4_9PROT</name>
<dbReference type="GO" id="GO:0052908">
    <property type="term" value="F:16S rRNA (adenine(1518)-N(6)/adenine(1519)-N(6))-dimethyltransferase activity"/>
    <property type="evidence" value="ECO:0007669"/>
    <property type="project" value="UniProtKB-EC"/>
</dbReference>
<dbReference type="InterPro" id="IPR001737">
    <property type="entry name" value="KsgA/Erm"/>
</dbReference>
<evidence type="ECO:0000256" key="4">
    <source>
        <dbReference type="ARBA" id="ARBA00022679"/>
    </source>
</evidence>
<reference evidence="11 12" key="1">
    <citation type="journal article" date="2014" name="Int. J. Syst. Evol. Microbiol.">
        <title>Complete genome sequence of Corynebacterium casei LMG S-19264T (=DSM 44701T), isolated from a smear-ripened cheese.</title>
        <authorList>
            <consortium name="US DOE Joint Genome Institute (JGI-PGF)"/>
            <person name="Walter F."/>
            <person name="Albersmeier A."/>
            <person name="Kalinowski J."/>
            <person name="Ruckert C."/>
        </authorList>
    </citation>
    <scope>NUCLEOTIDE SEQUENCE [LARGE SCALE GENOMIC DNA]</scope>
    <source>
        <strain evidence="11 12">CGMCC 1.16330</strain>
    </source>
</reference>
<feature type="binding site" evidence="7 8">
    <location>
        <position position="116"/>
    </location>
    <ligand>
        <name>S-adenosyl-L-methionine</name>
        <dbReference type="ChEBI" id="CHEBI:59789"/>
    </ligand>
</feature>
<gene>
    <name evidence="7 11" type="primary">rsmA</name>
    <name evidence="7" type="synonym">ksgA</name>
    <name evidence="11" type="ORF">GCM10010964_10380</name>
</gene>
<evidence type="ECO:0000256" key="1">
    <source>
        <dbReference type="ARBA" id="ARBA00022490"/>
    </source>
</evidence>
<dbReference type="CDD" id="cd02440">
    <property type="entry name" value="AdoMet_MTases"/>
    <property type="match status" value="1"/>
</dbReference>
<proteinExistence type="inferred from homology"/>
<evidence type="ECO:0000256" key="6">
    <source>
        <dbReference type="ARBA" id="ARBA00022884"/>
    </source>
</evidence>
<keyword evidence="2 7" id="KW-0698">rRNA processing</keyword>
<feature type="binding site" evidence="7 8">
    <location>
        <position position="137"/>
    </location>
    <ligand>
        <name>S-adenosyl-L-methionine</name>
        <dbReference type="ChEBI" id="CHEBI:59789"/>
    </ligand>
</feature>
<protein>
    <recommendedName>
        <fullName evidence="7">Ribosomal RNA small subunit methyltransferase A</fullName>
        <ecNumber evidence="7">2.1.1.182</ecNumber>
    </recommendedName>
    <alternativeName>
        <fullName evidence="7">16S rRNA (adenine(1518)-N(6)/adenine(1519)-N(6))-dimethyltransferase</fullName>
    </alternativeName>
    <alternativeName>
        <fullName evidence="7">16S rRNA dimethyladenosine transferase</fullName>
    </alternativeName>
    <alternativeName>
        <fullName evidence="7">16S rRNA dimethylase</fullName>
    </alternativeName>
    <alternativeName>
        <fullName evidence="7">S-adenosylmethionine-6-N', N'-adenosyl(rRNA) dimethyltransferase</fullName>
    </alternativeName>
</protein>
<feature type="binding site" evidence="7 8">
    <location>
        <position position="43"/>
    </location>
    <ligand>
        <name>S-adenosyl-L-methionine</name>
        <dbReference type="ChEBI" id="CHEBI:59789"/>
    </ligand>
</feature>
<sequence>MARRRPGAGGGLNGGAAPPAPGLRETVARYGLEPRKSLGQHFLLDPALCARIAALAGDLAGRQVLEVGPGPGGLTRALLATPAARVVAVELDRRAVAALAELAAAHPGRLQVVEGDALEMDPAALLPGPEPRRIVANLPYNVATPLLLRWLRGAAALEGMTLMFQQEVAERIVAAPGTPAYGRLGVLAQWRCAEVRLLLRLPPGAFTPPPKVWSAVVGLVPRAEDPGPALFAAMERVTAAAFGQRRKMLRGALRPLGGAEALLGEAGIAGDRRAETLSVAEFDRLARALLAREGAVRAAGGEVRPGPPRRPW</sequence>
<keyword evidence="5 7" id="KW-0949">S-adenosyl-L-methionine</keyword>
<evidence type="ECO:0000313" key="11">
    <source>
        <dbReference type="EMBL" id="GGG24155.1"/>
    </source>
</evidence>
<evidence type="ECO:0000256" key="2">
    <source>
        <dbReference type="ARBA" id="ARBA00022552"/>
    </source>
</evidence>
<accession>A0A8J2Z9M4</accession>
<dbReference type="HAMAP" id="MF_00607">
    <property type="entry name" value="16SrRNA_methyltr_A"/>
    <property type="match status" value="1"/>
</dbReference>
<dbReference type="PROSITE" id="PS01131">
    <property type="entry name" value="RRNA_A_DIMETH"/>
    <property type="match status" value="1"/>
</dbReference>
<feature type="domain" description="Ribosomal RNA adenine methylase transferase N-terminal" evidence="10">
    <location>
        <begin position="48"/>
        <end position="223"/>
    </location>
</feature>
<dbReference type="InterPro" id="IPR023165">
    <property type="entry name" value="rRNA_Ade_diMease-like_C"/>
</dbReference>
<keyword evidence="1 7" id="KW-0963">Cytoplasm</keyword>
<dbReference type="PANTHER" id="PTHR11727">
    <property type="entry name" value="DIMETHYLADENOSINE TRANSFERASE"/>
    <property type="match status" value="1"/>
</dbReference>
<feature type="binding site" evidence="7 8">
    <location>
        <position position="90"/>
    </location>
    <ligand>
        <name>S-adenosyl-L-methionine</name>
        <dbReference type="ChEBI" id="CHEBI:59789"/>
    </ligand>
</feature>
<dbReference type="InterPro" id="IPR020598">
    <property type="entry name" value="rRNA_Ade_methylase_Trfase_N"/>
</dbReference>
<dbReference type="EC" id="2.1.1.182" evidence="7"/>
<dbReference type="NCBIfam" id="TIGR00755">
    <property type="entry name" value="ksgA"/>
    <property type="match status" value="1"/>
</dbReference>
<dbReference type="GO" id="GO:0005829">
    <property type="term" value="C:cytosol"/>
    <property type="evidence" value="ECO:0007669"/>
    <property type="project" value="TreeGrafter"/>
</dbReference>
<dbReference type="Gene3D" id="3.40.50.150">
    <property type="entry name" value="Vaccinia Virus protein VP39"/>
    <property type="match status" value="1"/>
</dbReference>
<dbReference type="InterPro" id="IPR020596">
    <property type="entry name" value="rRNA_Ade_Mease_Trfase_CS"/>
</dbReference>
<evidence type="ECO:0000256" key="8">
    <source>
        <dbReference type="PROSITE-ProRule" id="PRU01026"/>
    </source>
</evidence>
<evidence type="ECO:0000256" key="5">
    <source>
        <dbReference type="ARBA" id="ARBA00022691"/>
    </source>
</evidence>
<dbReference type="Proteomes" id="UP000597507">
    <property type="component" value="Unassembled WGS sequence"/>
</dbReference>
<comment type="similarity">
    <text evidence="7">Belongs to the class I-like SAM-binding methyltransferase superfamily. rRNA adenine N(6)-methyltransferase family. RsmA subfamily.</text>
</comment>
<evidence type="ECO:0000256" key="9">
    <source>
        <dbReference type="SAM" id="MobiDB-lite"/>
    </source>
</evidence>
<dbReference type="SUPFAM" id="SSF53335">
    <property type="entry name" value="S-adenosyl-L-methionine-dependent methyltransferases"/>
    <property type="match status" value="1"/>
</dbReference>
<dbReference type="Pfam" id="PF00398">
    <property type="entry name" value="RrnaAD"/>
    <property type="match status" value="1"/>
</dbReference>
<keyword evidence="12" id="KW-1185">Reference proteome</keyword>
<organism evidence="11 12">
    <name type="scientific">Caldovatus sediminis</name>
    <dbReference type="NCBI Taxonomy" id="2041189"/>
    <lineage>
        <taxon>Bacteria</taxon>
        <taxon>Pseudomonadati</taxon>
        <taxon>Pseudomonadota</taxon>
        <taxon>Alphaproteobacteria</taxon>
        <taxon>Acetobacterales</taxon>
        <taxon>Roseomonadaceae</taxon>
        <taxon>Caldovatus</taxon>
    </lineage>
</organism>
<evidence type="ECO:0000313" key="12">
    <source>
        <dbReference type="Proteomes" id="UP000597507"/>
    </source>
</evidence>
<comment type="caution">
    <text evidence="11">The sequence shown here is derived from an EMBL/GenBank/DDBJ whole genome shotgun (WGS) entry which is preliminary data.</text>
</comment>
<evidence type="ECO:0000256" key="7">
    <source>
        <dbReference type="HAMAP-Rule" id="MF_00607"/>
    </source>
</evidence>
<dbReference type="AlphaFoldDB" id="A0A8J2Z9M4"/>
<keyword evidence="3 7" id="KW-0489">Methyltransferase</keyword>
<evidence type="ECO:0000259" key="10">
    <source>
        <dbReference type="SMART" id="SM00650"/>
    </source>
</evidence>
<comment type="function">
    <text evidence="7">Specifically dimethylates two adjacent adenosines (A1518 and A1519) in the loop of a conserved hairpin near the 3'-end of 16S rRNA in the 30S particle. May play a critical role in biogenesis of 30S subunits.</text>
</comment>
<feature type="binding site" evidence="7 8">
    <location>
        <position position="41"/>
    </location>
    <ligand>
        <name>S-adenosyl-L-methionine</name>
        <dbReference type="ChEBI" id="CHEBI:59789"/>
    </ligand>
</feature>
<comment type="catalytic activity">
    <reaction evidence="7">
        <text>adenosine(1518)/adenosine(1519) in 16S rRNA + 4 S-adenosyl-L-methionine = N(6)-dimethyladenosine(1518)/N(6)-dimethyladenosine(1519) in 16S rRNA + 4 S-adenosyl-L-homocysteine + 4 H(+)</text>
        <dbReference type="Rhea" id="RHEA:19609"/>
        <dbReference type="Rhea" id="RHEA-COMP:10232"/>
        <dbReference type="Rhea" id="RHEA-COMP:10233"/>
        <dbReference type="ChEBI" id="CHEBI:15378"/>
        <dbReference type="ChEBI" id="CHEBI:57856"/>
        <dbReference type="ChEBI" id="CHEBI:59789"/>
        <dbReference type="ChEBI" id="CHEBI:74411"/>
        <dbReference type="ChEBI" id="CHEBI:74493"/>
        <dbReference type="EC" id="2.1.1.182"/>
    </reaction>
</comment>
<dbReference type="InterPro" id="IPR029063">
    <property type="entry name" value="SAM-dependent_MTases_sf"/>
</dbReference>
<dbReference type="PROSITE" id="PS51689">
    <property type="entry name" value="SAM_RNA_A_N6_MT"/>
    <property type="match status" value="1"/>
</dbReference>
<keyword evidence="6 7" id="KW-0694">RNA-binding</keyword>
<feature type="region of interest" description="Disordered" evidence="9">
    <location>
        <begin position="1"/>
        <end position="21"/>
    </location>
</feature>
<dbReference type="EMBL" id="BMKS01000002">
    <property type="protein sequence ID" value="GGG24155.1"/>
    <property type="molecule type" value="Genomic_DNA"/>
</dbReference>